<keyword evidence="4" id="KW-0479">Metal-binding</keyword>
<evidence type="ECO:0000256" key="4">
    <source>
        <dbReference type="ARBA" id="ARBA00022723"/>
    </source>
</evidence>
<dbReference type="Gene3D" id="2.40.30.40">
    <property type="entry name" value="Peptidase M42, domain 2"/>
    <property type="match status" value="1"/>
</dbReference>
<reference evidence="6" key="1">
    <citation type="journal article" date="2014" name="Front. Microbiol.">
        <title>High frequency of phylogenetically diverse reductive dehalogenase-homologous genes in deep subseafloor sedimentary metagenomes.</title>
        <authorList>
            <person name="Kawai M."/>
            <person name="Futagami T."/>
            <person name="Toyoda A."/>
            <person name="Takaki Y."/>
            <person name="Nishi S."/>
            <person name="Hori S."/>
            <person name="Arai W."/>
            <person name="Tsubouchi T."/>
            <person name="Morono Y."/>
            <person name="Uchiyama I."/>
            <person name="Ito T."/>
            <person name="Fujiyama A."/>
            <person name="Inagaki F."/>
            <person name="Takami H."/>
        </authorList>
    </citation>
    <scope>NUCLEOTIDE SEQUENCE</scope>
    <source>
        <strain evidence="6">Expedition CK06-06</strain>
    </source>
</reference>
<evidence type="ECO:0000256" key="1">
    <source>
        <dbReference type="ARBA" id="ARBA00006272"/>
    </source>
</evidence>
<evidence type="ECO:0008006" key="7">
    <source>
        <dbReference type="Google" id="ProtNLM"/>
    </source>
</evidence>
<dbReference type="InterPro" id="IPR008007">
    <property type="entry name" value="Peptidase_M42"/>
</dbReference>
<evidence type="ECO:0000313" key="6">
    <source>
        <dbReference type="EMBL" id="GAG54921.1"/>
    </source>
</evidence>
<dbReference type="GO" id="GO:0006508">
    <property type="term" value="P:proteolysis"/>
    <property type="evidence" value="ECO:0007669"/>
    <property type="project" value="UniProtKB-KW"/>
</dbReference>
<dbReference type="GO" id="GO:0004177">
    <property type="term" value="F:aminopeptidase activity"/>
    <property type="evidence" value="ECO:0007669"/>
    <property type="project" value="UniProtKB-KW"/>
</dbReference>
<dbReference type="PANTHER" id="PTHR32481:SF0">
    <property type="entry name" value="AMINOPEPTIDASE YPDE-RELATED"/>
    <property type="match status" value="1"/>
</dbReference>
<proteinExistence type="inferred from homology"/>
<gene>
    <name evidence="6" type="ORF">S01H4_16439</name>
</gene>
<accession>X1A3W8</accession>
<dbReference type="Gene3D" id="3.40.630.10">
    <property type="entry name" value="Zn peptidases"/>
    <property type="match status" value="1"/>
</dbReference>
<dbReference type="SUPFAM" id="SSF53187">
    <property type="entry name" value="Zn-dependent exopeptidases"/>
    <property type="match status" value="1"/>
</dbReference>
<sequence>MADLKFDLKLLETLCNAFGPSGHEHEAQKIVQEYGKKYADEVLQDGLGSVIFRKGEGGPKIMLAGHVDEIGFVITEIKKDGYLSFHQLGGWWDQTLLTQEVVISPYEGGEKIIGVIGAPPPHILSPEDRTKVVTKEKMYIDIGCSSADEVKELGIRVGDPAVPHAIFRTMKRTRKEKKDDDKDAKEETREVTIGVAKAFDDRIGVFIILEALKRISENNISLPNEVYFVSTTQEEVGLRGARTASQKIKPDIGFALDVDISGDSPDAEGLVQKMGKGVSISAGDGSMIPNPRLRKFVIKLAEE</sequence>
<comment type="similarity">
    <text evidence="1">Belongs to the peptidase M42 family.</text>
</comment>
<dbReference type="InterPro" id="IPR051464">
    <property type="entry name" value="Peptidase_M42_aminopept"/>
</dbReference>
<feature type="non-terminal residue" evidence="6">
    <location>
        <position position="303"/>
    </location>
</feature>
<protein>
    <recommendedName>
        <fullName evidence="7">Peptidase M28 domain-containing protein</fullName>
    </recommendedName>
</protein>
<keyword evidence="2" id="KW-0031">Aminopeptidase</keyword>
<keyword evidence="3" id="KW-0645">Protease</keyword>
<dbReference type="AlphaFoldDB" id="X1A3W8"/>
<keyword evidence="5" id="KW-0378">Hydrolase</keyword>
<dbReference type="InterPro" id="IPR023367">
    <property type="entry name" value="Peptidase_M42_dom2"/>
</dbReference>
<dbReference type="PANTHER" id="PTHR32481">
    <property type="entry name" value="AMINOPEPTIDASE"/>
    <property type="match status" value="1"/>
</dbReference>
<evidence type="ECO:0000256" key="2">
    <source>
        <dbReference type="ARBA" id="ARBA00022438"/>
    </source>
</evidence>
<dbReference type="EMBL" id="BART01007211">
    <property type="protein sequence ID" value="GAG54921.1"/>
    <property type="molecule type" value="Genomic_DNA"/>
</dbReference>
<dbReference type="GO" id="GO:0046872">
    <property type="term" value="F:metal ion binding"/>
    <property type="evidence" value="ECO:0007669"/>
    <property type="project" value="UniProtKB-KW"/>
</dbReference>
<name>X1A3W8_9ZZZZ</name>
<evidence type="ECO:0000256" key="3">
    <source>
        <dbReference type="ARBA" id="ARBA00022670"/>
    </source>
</evidence>
<evidence type="ECO:0000256" key="5">
    <source>
        <dbReference type="ARBA" id="ARBA00022801"/>
    </source>
</evidence>
<organism evidence="6">
    <name type="scientific">marine sediment metagenome</name>
    <dbReference type="NCBI Taxonomy" id="412755"/>
    <lineage>
        <taxon>unclassified sequences</taxon>
        <taxon>metagenomes</taxon>
        <taxon>ecological metagenomes</taxon>
    </lineage>
</organism>
<dbReference type="SUPFAM" id="SSF101821">
    <property type="entry name" value="Aminopeptidase/glucanase lid domain"/>
    <property type="match status" value="1"/>
</dbReference>
<comment type="caution">
    <text evidence="6">The sequence shown here is derived from an EMBL/GenBank/DDBJ whole genome shotgun (WGS) entry which is preliminary data.</text>
</comment>
<dbReference type="Pfam" id="PF05343">
    <property type="entry name" value="Peptidase_M42"/>
    <property type="match status" value="1"/>
</dbReference>